<dbReference type="PANTHER" id="PTHR46068:SF1">
    <property type="entry name" value="TRANSPOSASE IS30-LIKE HTH DOMAIN-CONTAINING PROTEIN"/>
    <property type="match status" value="1"/>
</dbReference>
<dbReference type="GO" id="GO:0005634">
    <property type="term" value="C:nucleus"/>
    <property type="evidence" value="ECO:0007669"/>
    <property type="project" value="UniProtKB-SubCell"/>
</dbReference>
<protein>
    <submittedName>
        <fullName evidence="2">Uncharacterized protein</fullName>
    </submittedName>
</protein>
<dbReference type="OrthoDB" id="6368480at2759"/>
<dbReference type="PANTHER" id="PTHR46068">
    <property type="entry name" value="PROTEIN CBG27172"/>
    <property type="match status" value="1"/>
</dbReference>
<accession>A0A0K2VBP8</accession>
<sequence length="257" mass="29050">MSLRLQMSEQQQKRQLVYDLLRAGVSTEKAAETVGISIRTAYNIKKSIKNGNGVERASGSGGHNLKRSAGFIADVVAKIKEDPTASIRQISKKMDVDPKTMRKAVQDNLGLKSHVRTTKHLLSDAMKQRRLDKCKSVLSYLEKNDDRVQIYSDKKIFTLDAAENDQPLAETKEKLQVIRTKNPAQVMVLGVIASDGKKMPLYFFKVGERVSSEEYYKVLNHAVLPWLKSTYPEGNYDWTQESAKKNQNFCSNNMADF</sequence>
<comment type="subcellular location">
    <subcellularLocation>
        <location evidence="1">Nucleus</location>
    </subcellularLocation>
</comment>
<name>A0A0K2VBP8_LEPSM</name>
<evidence type="ECO:0000313" key="2">
    <source>
        <dbReference type="EMBL" id="CDW47914.1"/>
    </source>
</evidence>
<dbReference type="InterPro" id="IPR036397">
    <property type="entry name" value="RNaseH_sf"/>
</dbReference>
<dbReference type="Gene3D" id="3.30.420.10">
    <property type="entry name" value="Ribonuclease H-like superfamily/Ribonuclease H"/>
    <property type="match status" value="1"/>
</dbReference>
<evidence type="ECO:0000256" key="1">
    <source>
        <dbReference type="ARBA" id="ARBA00004123"/>
    </source>
</evidence>
<dbReference type="EMBL" id="HACA01030553">
    <property type="protein sequence ID" value="CDW47914.1"/>
    <property type="molecule type" value="Transcribed_RNA"/>
</dbReference>
<dbReference type="InterPro" id="IPR009057">
    <property type="entry name" value="Homeodomain-like_sf"/>
</dbReference>
<organism evidence="2">
    <name type="scientific">Lepeophtheirus salmonis</name>
    <name type="common">Salmon louse</name>
    <name type="synonym">Caligus salmonis</name>
    <dbReference type="NCBI Taxonomy" id="72036"/>
    <lineage>
        <taxon>Eukaryota</taxon>
        <taxon>Metazoa</taxon>
        <taxon>Ecdysozoa</taxon>
        <taxon>Arthropoda</taxon>
        <taxon>Crustacea</taxon>
        <taxon>Multicrustacea</taxon>
        <taxon>Hexanauplia</taxon>
        <taxon>Copepoda</taxon>
        <taxon>Siphonostomatoida</taxon>
        <taxon>Caligidae</taxon>
        <taxon>Lepeophtheirus</taxon>
    </lineage>
</organism>
<dbReference type="SUPFAM" id="SSF46689">
    <property type="entry name" value="Homeodomain-like"/>
    <property type="match status" value="1"/>
</dbReference>
<reference evidence="2" key="1">
    <citation type="submission" date="2014-05" db="EMBL/GenBank/DDBJ databases">
        <authorList>
            <person name="Chronopoulou M."/>
        </authorList>
    </citation>
    <scope>NUCLEOTIDE SEQUENCE</scope>
    <source>
        <tissue evidence="2">Whole organism</tissue>
    </source>
</reference>
<proteinExistence type="predicted"/>
<feature type="non-terminal residue" evidence="2">
    <location>
        <position position="257"/>
    </location>
</feature>
<dbReference type="GO" id="GO:0003676">
    <property type="term" value="F:nucleic acid binding"/>
    <property type="evidence" value="ECO:0007669"/>
    <property type="project" value="InterPro"/>
</dbReference>
<dbReference type="AlphaFoldDB" id="A0A0K2VBP8"/>